<evidence type="ECO:0000313" key="10">
    <source>
        <dbReference type="Proteomes" id="UP000299102"/>
    </source>
</evidence>
<sequence>MEKLRFEFIVKAKPEDNKTNIYAITSITDTQNQTFVVPREYQAVHLHKEIIKHEIFDKIKSLQKRHDKRQCMGISGSYVCMHAAGVHSVMLPIVQQLKAYTFADDNEIETSVNHVHSRASVARYVVCTHGGRGELRPPAGLALRAPPLPTMILLCGDGTPVLRMLEPDYMEEQLYKEIQLKNPALDESEINKILIERQKLSFSSIIQKILTRDVSQPILKMSNKEEPSAKEFLEFLTQAMFKLRQEYMSRQISAAEALRKKVSSLSVVNKQQLQWFADIQKEIDDIKLASAILQKKCATAEKHQEHLKYRCSSVIRALRSNKSTNPAEREILHELHNHKEKSDLYAQQIKKLKEEAKAKSSELRKWLDEYKKKDIALGKSRSDTISSILQQQARQYLVPDQHLFFIRHRSDRILSTIVIAGLGHPDINFCLIAAKPVISSQLRALVLRRDVASLLMLCQYTMGNALRGYSTFR</sequence>
<dbReference type="GO" id="GO:0000055">
    <property type="term" value="P:ribosomal large subunit export from nucleus"/>
    <property type="evidence" value="ECO:0007669"/>
    <property type="project" value="InterPro"/>
</dbReference>
<keyword evidence="8" id="KW-0175">Coiled coil</keyword>
<dbReference type="EMBL" id="BGZK01001879">
    <property type="protein sequence ID" value="GBP87724.1"/>
    <property type="molecule type" value="Genomic_DNA"/>
</dbReference>
<evidence type="ECO:0000256" key="3">
    <source>
        <dbReference type="ARBA" id="ARBA00022816"/>
    </source>
</evidence>
<keyword evidence="5" id="KW-0811">Translocation</keyword>
<name>A0A4C1ZKY0_EUMVA</name>
<dbReference type="GO" id="GO:0017056">
    <property type="term" value="F:structural constituent of nuclear pore"/>
    <property type="evidence" value="ECO:0007669"/>
    <property type="project" value="InterPro"/>
</dbReference>
<keyword evidence="10" id="KW-1185">Reference proteome</keyword>
<evidence type="ECO:0000256" key="4">
    <source>
        <dbReference type="ARBA" id="ARBA00022927"/>
    </source>
</evidence>
<dbReference type="Pfam" id="PF10168">
    <property type="entry name" value="Nup88"/>
    <property type="match status" value="1"/>
</dbReference>
<feature type="coiled-coil region" evidence="8">
    <location>
        <begin position="335"/>
        <end position="373"/>
    </location>
</feature>
<organism evidence="9 10">
    <name type="scientific">Eumeta variegata</name>
    <name type="common">Bagworm moth</name>
    <name type="synonym">Eumeta japonica</name>
    <dbReference type="NCBI Taxonomy" id="151549"/>
    <lineage>
        <taxon>Eukaryota</taxon>
        <taxon>Metazoa</taxon>
        <taxon>Ecdysozoa</taxon>
        <taxon>Arthropoda</taxon>
        <taxon>Hexapoda</taxon>
        <taxon>Insecta</taxon>
        <taxon>Pterygota</taxon>
        <taxon>Neoptera</taxon>
        <taxon>Endopterygota</taxon>
        <taxon>Lepidoptera</taxon>
        <taxon>Glossata</taxon>
        <taxon>Ditrysia</taxon>
        <taxon>Tineoidea</taxon>
        <taxon>Psychidae</taxon>
        <taxon>Oiketicinae</taxon>
        <taxon>Eumeta</taxon>
    </lineage>
</organism>
<keyword evidence="4" id="KW-0653">Protein transport</keyword>
<comment type="caution">
    <text evidence="9">The sequence shown here is derived from an EMBL/GenBank/DDBJ whole genome shotgun (WGS) entry which is preliminary data.</text>
</comment>
<dbReference type="PANTHER" id="PTHR13257">
    <property type="entry name" value="NUCLEOPORIN NUP84-RELATED"/>
    <property type="match status" value="1"/>
</dbReference>
<reference evidence="9 10" key="1">
    <citation type="journal article" date="2019" name="Commun. Biol.">
        <title>The bagworm genome reveals a unique fibroin gene that provides high tensile strength.</title>
        <authorList>
            <person name="Kono N."/>
            <person name="Nakamura H."/>
            <person name="Ohtoshi R."/>
            <person name="Tomita M."/>
            <person name="Numata K."/>
            <person name="Arakawa K."/>
        </authorList>
    </citation>
    <scope>NUCLEOTIDE SEQUENCE [LARGE SCALE GENOMIC DNA]</scope>
</reference>
<dbReference type="GO" id="GO:0006606">
    <property type="term" value="P:protein import into nucleus"/>
    <property type="evidence" value="ECO:0007669"/>
    <property type="project" value="TreeGrafter"/>
</dbReference>
<dbReference type="Proteomes" id="UP000299102">
    <property type="component" value="Unassembled WGS sequence"/>
</dbReference>
<dbReference type="STRING" id="151549.A0A4C1ZKY0"/>
<dbReference type="AlphaFoldDB" id="A0A4C1ZKY0"/>
<evidence type="ECO:0000256" key="2">
    <source>
        <dbReference type="ARBA" id="ARBA00022448"/>
    </source>
</evidence>
<keyword evidence="3" id="KW-0509">mRNA transport</keyword>
<evidence type="ECO:0000313" key="9">
    <source>
        <dbReference type="EMBL" id="GBP87724.1"/>
    </source>
</evidence>
<comment type="subcellular location">
    <subcellularLocation>
        <location evidence="1">Nucleus</location>
        <location evidence="1">Nuclear pore complex</location>
    </subcellularLocation>
</comment>
<dbReference type="GO" id="GO:0000056">
    <property type="term" value="P:ribosomal small subunit export from nucleus"/>
    <property type="evidence" value="ECO:0007669"/>
    <property type="project" value="InterPro"/>
</dbReference>
<dbReference type="GO" id="GO:0006406">
    <property type="term" value="P:mRNA export from nucleus"/>
    <property type="evidence" value="ECO:0007669"/>
    <property type="project" value="TreeGrafter"/>
</dbReference>
<evidence type="ECO:0000256" key="1">
    <source>
        <dbReference type="ARBA" id="ARBA00004567"/>
    </source>
</evidence>
<accession>A0A4C1ZKY0</accession>
<evidence type="ECO:0000256" key="5">
    <source>
        <dbReference type="ARBA" id="ARBA00023010"/>
    </source>
</evidence>
<evidence type="ECO:0000256" key="8">
    <source>
        <dbReference type="SAM" id="Coils"/>
    </source>
</evidence>
<dbReference type="OrthoDB" id="341482at2759"/>
<keyword evidence="6" id="KW-0906">Nuclear pore complex</keyword>
<dbReference type="GO" id="GO:0005643">
    <property type="term" value="C:nuclear pore"/>
    <property type="evidence" value="ECO:0007669"/>
    <property type="project" value="UniProtKB-SubCell"/>
</dbReference>
<evidence type="ECO:0000256" key="7">
    <source>
        <dbReference type="ARBA" id="ARBA00023242"/>
    </source>
</evidence>
<gene>
    <name evidence="9" type="primary">mbo</name>
    <name evidence="9" type="ORF">EVAR_84585_1</name>
</gene>
<dbReference type="PANTHER" id="PTHR13257:SF0">
    <property type="entry name" value="NUCLEAR PORE COMPLEX PROTEIN NUP88"/>
    <property type="match status" value="1"/>
</dbReference>
<protein>
    <submittedName>
        <fullName evidence="9">Nuclear pore complex protein Nup88</fullName>
    </submittedName>
</protein>
<keyword evidence="2" id="KW-0813">Transport</keyword>
<dbReference type="InterPro" id="IPR019321">
    <property type="entry name" value="Nucleoporin_Nup88"/>
</dbReference>
<proteinExistence type="predicted"/>
<keyword evidence="7" id="KW-0539">Nucleus</keyword>
<evidence type="ECO:0000256" key="6">
    <source>
        <dbReference type="ARBA" id="ARBA00023132"/>
    </source>
</evidence>
<dbReference type="InterPro" id="IPR037700">
    <property type="entry name" value="NUP88/NUP82"/>
</dbReference>